<proteinExistence type="predicted"/>
<dbReference type="RefSeq" id="WP_062461818.1">
    <property type="nucleotide sequence ID" value="NZ_JACHBU010000003.1"/>
</dbReference>
<dbReference type="InterPro" id="IPR010385">
    <property type="entry name" value="DUF982"/>
</dbReference>
<accession>A0A7X0JJF4</accession>
<dbReference type="Proteomes" id="UP000585437">
    <property type="component" value="Unassembled WGS sequence"/>
</dbReference>
<dbReference type="EMBL" id="JACHBU010000003">
    <property type="protein sequence ID" value="MBB6508701.1"/>
    <property type="molecule type" value="Genomic_DNA"/>
</dbReference>
<organism evidence="1 2">
    <name type="scientific">Rhizobium soli</name>
    <dbReference type="NCBI Taxonomy" id="424798"/>
    <lineage>
        <taxon>Bacteria</taxon>
        <taxon>Pseudomonadati</taxon>
        <taxon>Pseudomonadota</taxon>
        <taxon>Alphaproteobacteria</taxon>
        <taxon>Hyphomicrobiales</taxon>
        <taxon>Rhizobiaceae</taxon>
        <taxon>Rhizobium/Agrobacterium group</taxon>
        <taxon>Rhizobium</taxon>
    </lineage>
</organism>
<evidence type="ECO:0000313" key="1">
    <source>
        <dbReference type="EMBL" id="MBB6508701.1"/>
    </source>
</evidence>
<keyword evidence="2" id="KW-1185">Reference proteome</keyword>
<protein>
    <submittedName>
        <fullName evidence="1">Microcystin degradation protein MlrC</fullName>
    </submittedName>
</protein>
<dbReference type="Pfam" id="PF06169">
    <property type="entry name" value="DUF982"/>
    <property type="match status" value="1"/>
</dbReference>
<evidence type="ECO:0000313" key="2">
    <source>
        <dbReference type="Proteomes" id="UP000585437"/>
    </source>
</evidence>
<dbReference type="AlphaFoldDB" id="A0A7X0JJF4"/>
<name>A0A7X0JJF4_9HYPH</name>
<dbReference type="Gene3D" id="6.10.250.730">
    <property type="match status" value="1"/>
</dbReference>
<comment type="caution">
    <text evidence="1">The sequence shown here is derived from an EMBL/GenBank/DDBJ whole genome shotgun (WGS) entry which is preliminary data.</text>
</comment>
<sequence length="125" mass="13747">MAEWDNVVTIELRGETKTFVRIKSTKEAAKYLIEAWPGSRDAAYHDAVVACAGALRGLTNERRVVEVLCKAASSSNLIAYDSIDAFEAEMISAIRMALDTDLQSCLEATLNKFELNSINFVEVGI</sequence>
<reference evidence="1 2" key="1">
    <citation type="submission" date="2020-08" db="EMBL/GenBank/DDBJ databases">
        <title>The Agave Microbiome: Exploring the role of microbial communities in plant adaptations to desert environments.</title>
        <authorList>
            <person name="Partida-Martinez L.P."/>
        </authorList>
    </citation>
    <scope>NUCLEOTIDE SEQUENCE [LARGE SCALE GENOMIC DNA]</scope>
    <source>
        <strain evidence="1 2">AS3.12</strain>
    </source>
</reference>
<gene>
    <name evidence="1" type="ORF">F4695_002050</name>
</gene>